<comment type="caution">
    <text evidence="1">The sequence shown here is derived from an EMBL/GenBank/DDBJ whole genome shotgun (WGS) entry which is preliminary data.</text>
</comment>
<accession>D4DNJ3</accession>
<dbReference type="AlphaFoldDB" id="D4DNJ3"/>
<gene>
    <name evidence="1" type="ORF">NEIELOOT_00626</name>
</gene>
<dbReference type="EMBL" id="ADBF01000016">
    <property type="protein sequence ID" value="EFE50469.1"/>
    <property type="molecule type" value="Genomic_DNA"/>
</dbReference>
<name>D4DNJ3_NEIEG</name>
<proteinExistence type="predicted"/>
<protein>
    <submittedName>
        <fullName evidence="1">Uncharacterized protein</fullName>
    </submittedName>
</protein>
<sequence>MPCLKRQAAANPLFGKGRLKIFSDGLLFIGQTPQTADNPTDKLL</sequence>
<organism evidence="1 2">
    <name type="scientific">Neisseria elongata subsp. glycolytica ATCC 29315</name>
    <dbReference type="NCBI Taxonomy" id="546263"/>
    <lineage>
        <taxon>Bacteria</taxon>
        <taxon>Pseudomonadati</taxon>
        <taxon>Pseudomonadota</taxon>
        <taxon>Betaproteobacteria</taxon>
        <taxon>Neisseriales</taxon>
        <taxon>Neisseriaceae</taxon>
        <taxon>Neisseria</taxon>
    </lineage>
</organism>
<evidence type="ECO:0000313" key="1">
    <source>
        <dbReference type="EMBL" id="EFE50469.1"/>
    </source>
</evidence>
<evidence type="ECO:0000313" key="2">
    <source>
        <dbReference type="Proteomes" id="UP000005536"/>
    </source>
</evidence>
<dbReference type="Proteomes" id="UP000005536">
    <property type="component" value="Unassembled WGS sequence"/>
</dbReference>
<reference evidence="1 2" key="1">
    <citation type="submission" date="2010-02" db="EMBL/GenBank/DDBJ databases">
        <authorList>
            <person name="Weinstock G."/>
            <person name="Sodergren E."/>
            <person name="Clifton S."/>
            <person name="Fulton L."/>
            <person name="Fulton B."/>
            <person name="Courtney L."/>
            <person name="Fronick C."/>
            <person name="Harrison M."/>
            <person name="Strong C."/>
            <person name="Farmer C."/>
            <person name="Delahaunty K."/>
            <person name="Markovic C."/>
            <person name="Hall O."/>
            <person name="Minx P."/>
            <person name="Tomlinson C."/>
            <person name="Mitreva M."/>
            <person name="Nelson J."/>
            <person name="Hou S."/>
            <person name="Wollam A."/>
            <person name="Pepin K.H."/>
            <person name="Johnson M."/>
            <person name="Bhonagiri V."/>
            <person name="Zhang X."/>
            <person name="Suruliraj S."/>
            <person name="Warren W."/>
            <person name="Chinwalla A."/>
            <person name="Mardis E.R."/>
            <person name="Wilson R.K."/>
        </authorList>
    </citation>
    <scope>NUCLEOTIDE SEQUENCE [LARGE SCALE GENOMIC DNA]</scope>
    <source>
        <strain evidence="1 2">ATCC 29315</strain>
    </source>
</reference>